<comment type="caution">
    <text evidence="1">The sequence shown here is derived from an EMBL/GenBank/DDBJ whole genome shotgun (WGS) entry which is preliminary data.</text>
</comment>
<dbReference type="EMBL" id="JAKFHA010000026">
    <property type="protein sequence ID" value="MCF2531756.1"/>
    <property type="molecule type" value="Genomic_DNA"/>
</dbReference>
<dbReference type="RefSeq" id="WP_235056403.1">
    <property type="nucleotide sequence ID" value="NZ_JAKFHA010000026.1"/>
</dbReference>
<gene>
    <name evidence="1" type="ORF">LZ495_31690</name>
</gene>
<protein>
    <submittedName>
        <fullName evidence="1">Uncharacterized protein</fullName>
    </submittedName>
</protein>
<organism evidence="1 2">
    <name type="scientific">Yinghuangia soli</name>
    <dbReference type="NCBI Taxonomy" id="2908204"/>
    <lineage>
        <taxon>Bacteria</taxon>
        <taxon>Bacillati</taxon>
        <taxon>Actinomycetota</taxon>
        <taxon>Actinomycetes</taxon>
        <taxon>Kitasatosporales</taxon>
        <taxon>Streptomycetaceae</taxon>
        <taxon>Yinghuangia</taxon>
    </lineage>
</organism>
<evidence type="ECO:0000313" key="2">
    <source>
        <dbReference type="Proteomes" id="UP001165378"/>
    </source>
</evidence>
<dbReference type="Proteomes" id="UP001165378">
    <property type="component" value="Unassembled WGS sequence"/>
</dbReference>
<keyword evidence="2" id="KW-1185">Reference proteome</keyword>
<name>A0AA41Q6T2_9ACTN</name>
<dbReference type="AlphaFoldDB" id="A0AA41Q6T2"/>
<sequence length="365" mass="39680">MIGTRVLFADLRTDALIDVLPVDGLGYDAYVGKTGSLRGTIPVPSAAVARRCMRLLPARTAVWLEQDGRIAWGGILWTRTPTTDDRGRASMPIQAATFESYFDHRILYDSLSATGTDQLAIARQLVDYAQAVTGGDIGIEVDPAQMSGVLRDRTYSRYDHGRVRAVLDQLASVEDGFEWLVQPWRDDAGIRHKSLRLGYPRLTAGSADVVLDYPGRIRAFAWPEDASGQATAWQSRGASTNQNQAAASTPLLSPLLTYPDLLDAGWPRLDGTSDYTTVTTQAVLDEHAAADIAAARTSRLIPEVTIGLAGGYPVPPLGAHVRLRIRDQVWHPDGLSARYRVVGASVQPPARGQHPTARLYLEEAA</sequence>
<evidence type="ECO:0000313" key="1">
    <source>
        <dbReference type="EMBL" id="MCF2531756.1"/>
    </source>
</evidence>
<reference evidence="1" key="1">
    <citation type="submission" date="2022-01" db="EMBL/GenBank/DDBJ databases">
        <title>Genome-Based Taxonomic Classification of the Phylum Actinobacteria.</title>
        <authorList>
            <person name="Gao Y."/>
        </authorList>
    </citation>
    <scope>NUCLEOTIDE SEQUENCE</scope>
    <source>
        <strain evidence="1">KLBMP 8922</strain>
    </source>
</reference>
<proteinExistence type="predicted"/>
<accession>A0AA41Q6T2</accession>